<dbReference type="eggNOG" id="COG1452">
    <property type="taxonomic scope" value="Bacteria"/>
</dbReference>
<evidence type="ECO:0000259" key="1">
    <source>
        <dbReference type="Pfam" id="PF13100"/>
    </source>
</evidence>
<gene>
    <name evidence="2" type="ordered locus">Cphamn1_0205</name>
</gene>
<sequence length="309" mass="34584">MMKGITILVRILLLLILFQAYDALSGLNHNTACAEKMKIILQQADRLQGGEKRSPTGNIEPVRSVSGNVVFIHENMLLNCDKATEFLESSIVELEGNIFMTDRELEIYCDKALYYTKTGIAKLSGNVHGRLLENNLTARSKRALIDNPGNQLWLFDDAAAWQAERQLTGDTILVQLKEIGEKKKAESVKISGNAFFAARDTLDTTRQLYNQISGKTIFIKLSEEEKVTGIEVDSQARSLYHAYDNQESPAGVNYSSGNTILMSFREGALNRIAVNGNVEGKQYPNKLRGSSSINLPGFRLRYNDRPEFR</sequence>
<organism evidence="2">
    <name type="scientific">Chlorobium phaeobacteroides (strain BS1)</name>
    <dbReference type="NCBI Taxonomy" id="331678"/>
    <lineage>
        <taxon>Bacteria</taxon>
        <taxon>Pseudomonadati</taxon>
        <taxon>Chlorobiota</taxon>
        <taxon>Chlorobiia</taxon>
        <taxon>Chlorobiales</taxon>
        <taxon>Chlorobiaceae</taxon>
        <taxon>Chlorobium/Pelodictyon group</taxon>
        <taxon>Chlorobium</taxon>
    </lineage>
</organism>
<name>B3EKK0_CHLPB</name>
<dbReference type="HOGENOM" id="CLU_876311_0_0_10"/>
<feature type="domain" description="Organic solvent tolerance-like N-terminal" evidence="1">
    <location>
        <begin position="36"/>
        <end position="136"/>
    </location>
</feature>
<protein>
    <recommendedName>
        <fullName evidence="1">Organic solvent tolerance-like N-terminal domain-containing protein</fullName>
    </recommendedName>
</protein>
<dbReference type="STRING" id="331678.Cphamn1_0205"/>
<accession>B3EKK0</accession>
<dbReference type="KEGG" id="cpb:Cphamn1_0205"/>
<dbReference type="Gene3D" id="2.60.450.10">
    <property type="entry name" value="Lipopolysaccharide (LPS) transport protein A like domain"/>
    <property type="match status" value="1"/>
</dbReference>
<dbReference type="AlphaFoldDB" id="B3EKK0"/>
<dbReference type="InterPro" id="IPR005653">
    <property type="entry name" value="OstA-like_N"/>
</dbReference>
<dbReference type="OrthoDB" id="596887at2"/>
<evidence type="ECO:0000313" key="2">
    <source>
        <dbReference type="EMBL" id="ACE03178.1"/>
    </source>
</evidence>
<dbReference type="Pfam" id="PF13100">
    <property type="entry name" value="OstA_2"/>
    <property type="match status" value="1"/>
</dbReference>
<reference evidence="2" key="1">
    <citation type="submission" date="2008-06" db="EMBL/GenBank/DDBJ databases">
        <title>Complete sequence of Chlorobium phaeobacteroides BS1.</title>
        <authorList>
            <consortium name="US DOE Joint Genome Institute"/>
            <person name="Lucas S."/>
            <person name="Copeland A."/>
            <person name="Lapidus A."/>
            <person name="Glavina del Rio T."/>
            <person name="Dalin E."/>
            <person name="Tice H."/>
            <person name="Bruce D."/>
            <person name="Goodwin L."/>
            <person name="Pitluck S."/>
            <person name="Schmutz J."/>
            <person name="Larimer F."/>
            <person name="Land M."/>
            <person name="Hauser L."/>
            <person name="Kyrpides N."/>
            <person name="Ovchinnikova G."/>
            <person name="Li T."/>
            <person name="Liu Z."/>
            <person name="Zhao F."/>
            <person name="Overmann J."/>
            <person name="Bryant D.A."/>
            <person name="Richardson P."/>
        </authorList>
    </citation>
    <scope>NUCLEOTIDE SEQUENCE [LARGE SCALE GENOMIC DNA]</scope>
    <source>
        <strain evidence="2">BS1</strain>
    </source>
</reference>
<proteinExistence type="predicted"/>
<dbReference type="EMBL" id="CP001101">
    <property type="protein sequence ID" value="ACE03178.1"/>
    <property type="molecule type" value="Genomic_DNA"/>
</dbReference>